<dbReference type="InterPro" id="IPR027918">
    <property type="entry name" value="HYLS1_C_dom"/>
</dbReference>
<evidence type="ECO:0000313" key="4">
    <source>
        <dbReference type="Proteomes" id="UP000605970"/>
    </source>
</evidence>
<dbReference type="OrthoDB" id="6343432at2759"/>
<feature type="compositionally biased region" description="Basic and acidic residues" evidence="1">
    <location>
        <begin position="165"/>
        <end position="177"/>
    </location>
</feature>
<evidence type="ECO:0000313" key="3">
    <source>
        <dbReference type="EMBL" id="KAF7636282.1"/>
    </source>
</evidence>
<gene>
    <name evidence="3" type="ORF">Mgra_00004268</name>
</gene>
<evidence type="ECO:0000256" key="1">
    <source>
        <dbReference type="SAM" id="MobiDB-lite"/>
    </source>
</evidence>
<feature type="compositionally biased region" description="Basic and acidic residues" evidence="1">
    <location>
        <begin position="132"/>
        <end position="154"/>
    </location>
</feature>
<proteinExistence type="predicted"/>
<feature type="domain" description="Centriolar and ciliogenesis-associated protein HYLS1 C-terminal" evidence="2">
    <location>
        <begin position="213"/>
        <end position="258"/>
    </location>
</feature>
<dbReference type="EMBL" id="JABEBT010000031">
    <property type="protein sequence ID" value="KAF7636282.1"/>
    <property type="molecule type" value="Genomic_DNA"/>
</dbReference>
<protein>
    <submittedName>
        <fullName evidence="3">HYLS1_C domain-containing protein</fullName>
    </submittedName>
</protein>
<dbReference type="Pfam" id="PF15311">
    <property type="entry name" value="HYLS1_C"/>
    <property type="match status" value="1"/>
</dbReference>
<evidence type="ECO:0000259" key="2">
    <source>
        <dbReference type="Pfam" id="PF15311"/>
    </source>
</evidence>
<name>A0A8S9ZSC2_9BILA</name>
<dbReference type="AlphaFoldDB" id="A0A8S9ZSC2"/>
<organism evidence="3 4">
    <name type="scientific">Meloidogyne graminicola</name>
    <dbReference type="NCBI Taxonomy" id="189291"/>
    <lineage>
        <taxon>Eukaryota</taxon>
        <taxon>Metazoa</taxon>
        <taxon>Ecdysozoa</taxon>
        <taxon>Nematoda</taxon>
        <taxon>Chromadorea</taxon>
        <taxon>Rhabditida</taxon>
        <taxon>Tylenchina</taxon>
        <taxon>Tylenchomorpha</taxon>
        <taxon>Tylenchoidea</taxon>
        <taxon>Meloidogynidae</taxon>
        <taxon>Meloidogyninae</taxon>
        <taxon>Meloidogyne</taxon>
    </lineage>
</organism>
<sequence>MSSFQTQDFSEEIELSEDDGFSEELRNIISEMGYNVEDDELREIEKDLRLIEENADISDTRLFSCLLGGFNGSADLDQSLFHLSSVIASPGPKKQNSSDKLPKEFDELLDYGYERLNEVYDDIKKYEQLMEESERNVGETIKKGSEETKNREDVPEQESISSSLKKRDKDFGKENKRPVTSRKGNFDPKVENRLINQFLRENALRPTQYPEPGRLPFKHDHRLKLEQYRTEWAKMPPPGEQKRMALRWRVRELMLRRDIPHLCLVKKNQDNQEIIIILLRIEMNKHIEKRKSNGLPYTTTNITNQSVQLEKHGSDEKEVPFSFLAMMGRSNHANNIEEKVKEENKNISLYKGNQNGSKFFPVFFVDKNTDYVNNSLKLFCKQTSKDELFASFNKSRGTIINFYKNEKKSAIKNQKIRKQEEQQTDEKKS</sequence>
<feature type="region of interest" description="Disordered" evidence="1">
    <location>
        <begin position="132"/>
        <end position="187"/>
    </location>
</feature>
<accession>A0A8S9ZSC2</accession>
<reference evidence="3" key="1">
    <citation type="journal article" date="2020" name="Ecol. Evol.">
        <title>Genome structure and content of the rice root-knot nematode (Meloidogyne graminicola).</title>
        <authorList>
            <person name="Phan N.T."/>
            <person name="Danchin E.G.J."/>
            <person name="Klopp C."/>
            <person name="Perfus-Barbeoch L."/>
            <person name="Kozlowski D.K."/>
            <person name="Koutsovoulos G.D."/>
            <person name="Lopez-Roques C."/>
            <person name="Bouchez O."/>
            <person name="Zahm M."/>
            <person name="Besnard G."/>
            <person name="Bellafiore S."/>
        </authorList>
    </citation>
    <scope>NUCLEOTIDE SEQUENCE</scope>
    <source>
        <strain evidence="3">VN-18</strain>
    </source>
</reference>
<keyword evidence="4" id="KW-1185">Reference proteome</keyword>
<dbReference type="Proteomes" id="UP000605970">
    <property type="component" value="Unassembled WGS sequence"/>
</dbReference>
<comment type="caution">
    <text evidence="3">The sequence shown here is derived from an EMBL/GenBank/DDBJ whole genome shotgun (WGS) entry which is preliminary data.</text>
</comment>